<organism evidence="2 3">
    <name type="scientific">Anaeromyxobacter dehalogenans (strain ATCC BAA-258 / DSM 21875 / 2CP-1)</name>
    <dbReference type="NCBI Taxonomy" id="455488"/>
    <lineage>
        <taxon>Bacteria</taxon>
        <taxon>Pseudomonadati</taxon>
        <taxon>Myxococcota</taxon>
        <taxon>Myxococcia</taxon>
        <taxon>Myxococcales</taxon>
        <taxon>Cystobacterineae</taxon>
        <taxon>Anaeromyxobacteraceae</taxon>
        <taxon>Anaeromyxobacter</taxon>
    </lineage>
</organism>
<dbReference type="KEGG" id="acp:A2cp1_0034"/>
<dbReference type="HOGENOM" id="CLU_1048233_0_0_7"/>
<proteinExistence type="predicted"/>
<feature type="signal peptide" evidence="1">
    <location>
        <begin position="1"/>
        <end position="20"/>
    </location>
</feature>
<gene>
    <name evidence="2" type="ordered locus">A2cp1_0034</name>
</gene>
<reference evidence="2" key="1">
    <citation type="submission" date="2009-01" db="EMBL/GenBank/DDBJ databases">
        <title>Complete sequence of Anaeromyxobacter dehalogenans 2CP-1.</title>
        <authorList>
            <consortium name="US DOE Joint Genome Institute"/>
            <person name="Lucas S."/>
            <person name="Copeland A."/>
            <person name="Lapidus A."/>
            <person name="Glavina del Rio T."/>
            <person name="Dalin E."/>
            <person name="Tice H."/>
            <person name="Bruce D."/>
            <person name="Goodwin L."/>
            <person name="Pitluck S."/>
            <person name="Saunders E."/>
            <person name="Brettin T."/>
            <person name="Detter J.C."/>
            <person name="Han C."/>
            <person name="Larimer F."/>
            <person name="Land M."/>
            <person name="Hauser L."/>
            <person name="Kyrpides N."/>
            <person name="Ovchinnikova G."/>
            <person name="Beliaev A.S."/>
            <person name="Richardson P."/>
        </authorList>
    </citation>
    <scope>NUCLEOTIDE SEQUENCE</scope>
    <source>
        <strain evidence="2">2CP-1</strain>
    </source>
</reference>
<evidence type="ECO:0000256" key="1">
    <source>
        <dbReference type="SAM" id="SignalP"/>
    </source>
</evidence>
<evidence type="ECO:0000313" key="3">
    <source>
        <dbReference type="Proteomes" id="UP000007089"/>
    </source>
</evidence>
<dbReference type="RefSeq" id="WP_012631489.1">
    <property type="nucleotide sequence ID" value="NC_011891.1"/>
</dbReference>
<accession>B8J7Q3</accession>
<sequence length="268" mass="29504">MSTKTVATLACSLAFGLLLAAPGRAAGQCTSSDVPAGGIFTKLDAQGLYSDLFSLTLINLSDAALEGTADINATMAKYSLTYPPGMVRWECAHPPFYKLCSDTELNPNTCQDVTQGFRPAPFTVRVERNDSAIWRGGWANDCYDGKIDFTWRDSTFQLKFKRQKVYGGALAYPHYGTWTTLLPRTGSWCAPGTFCSGVWTTPHDYEMRNITTIAANELVVSLYSTDNQNLVVVLRETHWDGAQGDAYDGKRLDWVDNDSPRVPGDCNH</sequence>
<name>B8J7Q3_ANAD2</name>
<dbReference type="EMBL" id="CP001359">
    <property type="protein sequence ID" value="ACL63395.1"/>
    <property type="molecule type" value="Genomic_DNA"/>
</dbReference>
<dbReference type="AlphaFoldDB" id="B8J7Q3"/>
<feature type="chain" id="PRO_5002872588" evidence="1">
    <location>
        <begin position="21"/>
        <end position="268"/>
    </location>
</feature>
<protein>
    <submittedName>
        <fullName evidence="2">Uncharacterized protein</fullName>
    </submittedName>
</protein>
<keyword evidence="1" id="KW-0732">Signal</keyword>
<dbReference type="Proteomes" id="UP000007089">
    <property type="component" value="Chromosome"/>
</dbReference>
<evidence type="ECO:0000313" key="2">
    <source>
        <dbReference type="EMBL" id="ACL63395.1"/>
    </source>
</evidence>
<keyword evidence="3" id="KW-1185">Reference proteome</keyword>